<proteinExistence type="predicted"/>
<dbReference type="InterPro" id="IPR022755">
    <property type="entry name" value="Znf_C2H2_jaz"/>
</dbReference>
<evidence type="ECO:0000313" key="7">
    <source>
        <dbReference type="EMBL" id="KAF2173361.1"/>
    </source>
</evidence>
<keyword evidence="8" id="KW-1185">Reference proteome</keyword>
<dbReference type="RefSeq" id="XP_033674250.1">
    <property type="nucleotide sequence ID" value="XM_033803278.1"/>
</dbReference>
<dbReference type="GeneID" id="54556550"/>
<keyword evidence="2" id="KW-0677">Repeat</keyword>
<keyword evidence="3 5" id="KW-0863">Zinc-finger</keyword>
<evidence type="ECO:0000259" key="6">
    <source>
        <dbReference type="PROSITE" id="PS50157"/>
    </source>
</evidence>
<name>A0A6A6D1X3_ZASCE</name>
<dbReference type="GO" id="GO:0008270">
    <property type="term" value="F:zinc ion binding"/>
    <property type="evidence" value="ECO:0007669"/>
    <property type="project" value="UniProtKB-KW"/>
</dbReference>
<accession>A0A6A6D1X3</accession>
<gene>
    <name evidence="7" type="ORF">M409DRAFT_15646</name>
</gene>
<evidence type="ECO:0000256" key="1">
    <source>
        <dbReference type="ARBA" id="ARBA00022723"/>
    </source>
</evidence>
<evidence type="ECO:0000256" key="2">
    <source>
        <dbReference type="ARBA" id="ARBA00022737"/>
    </source>
</evidence>
<protein>
    <recommendedName>
        <fullName evidence="6">C2H2-type domain-containing protein</fullName>
    </recommendedName>
</protein>
<feature type="domain" description="C2H2-type" evidence="6">
    <location>
        <begin position="89"/>
        <end position="113"/>
    </location>
</feature>
<dbReference type="PROSITE" id="PS00028">
    <property type="entry name" value="ZINC_FINGER_C2H2_1"/>
    <property type="match status" value="4"/>
</dbReference>
<dbReference type="GO" id="GO:0000977">
    <property type="term" value="F:RNA polymerase II transcription regulatory region sequence-specific DNA binding"/>
    <property type="evidence" value="ECO:0007669"/>
    <property type="project" value="TreeGrafter"/>
</dbReference>
<dbReference type="PANTHER" id="PTHR24409">
    <property type="entry name" value="ZINC FINGER PROTEIN 142"/>
    <property type="match status" value="1"/>
</dbReference>
<dbReference type="EMBL" id="ML993579">
    <property type="protein sequence ID" value="KAF2173361.1"/>
    <property type="molecule type" value="Genomic_DNA"/>
</dbReference>
<dbReference type="InterPro" id="IPR013087">
    <property type="entry name" value="Znf_C2H2_type"/>
</dbReference>
<dbReference type="OrthoDB" id="6077919at2759"/>
<evidence type="ECO:0000256" key="4">
    <source>
        <dbReference type="ARBA" id="ARBA00022833"/>
    </source>
</evidence>
<dbReference type="Proteomes" id="UP000799537">
    <property type="component" value="Unassembled WGS sequence"/>
</dbReference>
<evidence type="ECO:0000256" key="3">
    <source>
        <dbReference type="ARBA" id="ARBA00022771"/>
    </source>
</evidence>
<keyword evidence="1" id="KW-0479">Metal-binding</keyword>
<dbReference type="PANTHER" id="PTHR24409:SF356">
    <property type="entry name" value="C2H2 FINGER DOMAIN TRANSCRIPTION FACTOR (EUROFUNG)"/>
    <property type="match status" value="1"/>
</dbReference>
<dbReference type="GO" id="GO:0000981">
    <property type="term" value="F:DNA-binding transcription factor activity, RNA polymerase II-specific"/>
    <property type="evidence" value="ECO:0007669"/>
    <property type="project" value="TreeGrafter"/>
</dbReference>
<dbReference type="SMART" id="SM00355">
    <property type="entry name" value="ZnF_C2H2"/>
    <property type="match status" value="7"/>
</dbReference>
<dbReference type="Pfam" id="PF12874">
    <property type="entry name" value="zf-met"/>
    <property type="match status" value="2"/>
</dbReference>
<evidence type="ECO:0000313" key="8">
    <source>
        <dbReference type="Proteomes" id="UP000799537"/>
    </source>
</evidence>
<dbReference type="AlphaFoldDB" id="A0A6A6D1X3"/>
<organism evidence="7 8">
    <name type="scientific">Zasmidium cellare ATCC 36951</name>
    <dbReference type="NCBI Taxonomy" id="1080233"/>
    <lineage>
        <taxon>Eukaryota</taxon>
        <taxon>Fungi</taxon>
        <taxon>Dikarya</taxon>
        <taxon>Ascomycota</taxon>
        <taxon>Pezizomycotina</taxon>
        <taxon>Dothideomycetes</taxon>
        <taxon>Dothideomycetidae</taxon>
        <taxon>Mycosphaerellales</taxon>
        <taxon>Mycosphaerellaceae</taxon>
        <taxon>Zasmidium</taxon>
    </lineage>
</organism>
<dbReference type="PROSITE" id="PS50157">
    <property type="entry name" value="ZINC_FINGER_C2H2_2"/>
    <property type="match status" value="1"/>
</dbReference>
<sequence length="272" mass="31547">MTVECHTCDRWFVHIPAAMQHMDAVGHWRDNAKCESCSIHFFYEDDVYNHMDDENHWAPKFECEACTAMFTSQQAARRHMDSTNHWRHHWCEDCERGFQNANNLRQHLNSSTHRAGSIHCPFCSKPHTTASGIVHHLETNSCPNAKNLNRQKIYEIINRSDTRGVITNKQLTWHSEQNGDHIASTATWNGRQYECYLCHRGYNTLRSLNQHLDSPAHKQKIYHCFGRACSKQFTALAQLFNHLESESCGATRFNVVQQNASDILTGRRMIAF</sequence>
<reference evidence="7" key="1">
    <citation type="journal article" date="2020" name="Stud. Mycol.">
        <title>101 Dothideomycetes genomes: a test case for predicting lifestyles and emergence of pathogens.</title>
        <authorList>
            <person name="Haridas S."/>
            <person name="Albert R."/>
            <person name="Binder M."/>
            <person name="Bloem J."/>
            <person name="Labutti K."/>
            <person name="Salamov A."/>
            <person name="Andreopoulos B."/>
            <person name="Baker S."/>
            <person name="Barry K."/>
            <person name="Bills G."/>
            <person name="Bluhm B."/>
            <person name="Cannon C."/>
            <person name="Castanera R."/>
            <person name="Culley D."/>
            <person name="Daum C."/>
            <person name="Ezra D."/>
            <person name="Gonzalez J."/>
            <person name="Henrissat B."/>
            <person name="Kuo A."/>
            <person name="Liang C."/>
            <person name="Lipzen A."/>
            <person name="Lutzoni F."/>
            <person name="Magnuson J."/>
            <person name="Mondo S."/>
            <person name="Nolan M."/>
            <person name="Ohm R."/>
            <person name="Pangilinan J."/>
            <person name="Park H.-J."/>
            <person name="Ramirez L."/>
            <person name="Alfaro M."/>
            <person name="Sun H."/>
            <person name="Tritt A."/>
            <person name="Yoshinaga Y."/>
            <person name="Zwiers L.-H."/>
            <person name="Turgeon B."/>
            <person name="Goodwin S."/>
            <person name="Spatafora J."/>
            <person name="Crous P."/>
            <person name="Grigoriev I."/>
        </authorList>
    </citation>
    <scope>NUCLEOTIDE SEQUENCE</scope>
    <source>
        <strain evidence="7">ATCC 36951</strain>
    </source>
</reference>
<dbReference type="SUPFAM" id="SSF57667">
    <property type="entry name" value="beta-beta-alpha zinc fingers"/>
    <property type="match status" value="1"/>
</dbReference>
<dbReference type="Gene3D" id="3.30.160.60">
    <property type="entry name" value="Classic Zinc Finger"/>
    <property type="match status" value="3"/>
</dbReference>
<dbReference type="Pfam" id="PF12171">
    <property type="entry name" value="zf-C2H2_jaz"/>
    <property type="match status" value="1"/>
</dbReference>
<dbReference type="GO" id="GO:0005634">
    <property type="term" value="C:nucleus"/>
    <property type="evidence" value="ECO:0007669"/>
    <property type="project" value="TreeGrafter"/>
</dbReference>
<dbReference type="InterPro" id="IPR036236">
    <property type="entry name" value="Znf_C2H2_sf"/>
</dbReference>
<keyword evidence="4" id="KW-0862">Zinc</keyword>
<evidence type="ECO:0000256" key="5">
    <source>
        <dbReference type="PROSITE-ProRule" id="PRU00042"/>
    </source>
</evidence>